<dbReference type="InterPro" id="IPR005218">
    <property type="entry name" value="Diacylglycerol/lipid_kinase"/>
</dbReference>
<organism evidence="13 14">
    <name type="scientific">Lederbergia graminis</name>
    <dbReference type="NCBI Taxonomy" id="735518"/>
    <lineage>
        <taxon>Bacteria</taxon>
        <taxon>Bacillati</taxon>
        <taxon>Bacillota</taxon>
        <taxon>Bacilli</taxon>
        <taxon>Bacillales</taxon>
        <taxon>Bacillaceae</taxon>
        <taxon>Lederbergia</taxon>
    </lineage>
</organism>
<name>A0ABW0LF92_9BACI</name>
<dbReference type="EMBL" id="JBHSMC010000005">
    <property type="protein sequence ID" value="MFC5464474.1"/>
    <property type="molecule type" value="Genomic_DNA"/>
</dbReference>
<keyword evidence="10" id="KW-1208">Phospholipid metabolism</keyword>
<dbReference type="NCBIfam" id="TIGR00147">
    <property type="entry name" value="YegS/Rv2252/BmrU family lipid kinase"/>
    <property type="match status" value="1"/>
</dbReference>
<dbReference type="Proteomes" id="UP001596147">
    <property type="component" value="Unassembled WGS sequence"/>
</dbReference>
<evidence type="ECO:0000313" key="14">
    <source>
        <dbReference type="Proteomes" id="UP001596147"/>
    </source>
</evidence>
<dbReference type="InterPro" id="IPR001206">
    <property type="entry name" value="Diacylglycerol_kinase_cat_dom"/>
</dbReference>
<comment type="similarity">
    <text evidence="2">Belongs to the diacylglycerol/lipid kinase family.</text>
</comment>
<dbReference type="InterPro" id="IPR050187">
    <property type="entry name" value="Lipid_Phosphate_FormReg"/>
</dbReference>
<evidence type="ECO:0000256" key="10">
    <source>
        <dbReference type="ARBA" id="ARBA00023264"/>
    </source>
</evidence>
<dbReference type="Gene3D" id="2.60.200.40">
    <property type="match status" value="1"/>
</dbReference>
<dbReference type="Pfam" id="PF19279">
    <property type="entry name" value="YegS_C"/>
    <property type="match status" value="1"/>
</dbReference>
<comment type="cofactor">
    <cofactor evidence="1">
        <name>Mg(2+)</name>
        <dbReference type="ChEBI" id="CHEBI:18420"/>
    </cofactor>
</comment>
<evidence type="ECO:0000256" key="11">
    <source>
        <dbReference type="SAM" id="Phobius"/>
    </source>
</evidence>
<reference evidence="14" key="1">
    <citation type="journal article" date="2019" name="Int. J. Syst. Evol. Microbiol.">
        <title>The Global Catalogue of Microorganisms (GCM) 10K type strain sequencing project: providing services to taxonomists for standard genome sequencing and annotation.</title>
        <authorList>
            <consortium name="The Broad Institute Genomics Platform"/>
            <consortium name="The Broad Institute Genome Sequencing Center for Infectious Disease"/>
            <person name="Wu L."/>
            <person name="Ma J."/>
        </authorList>
    </citation>
    <scope>NUCLEOTIDE SEQUENCE [LARGE SCALE GENOMIC DNA]</scope>
    <source>
        <strain evidence="14">CGMCC 1.12237</strain>
    </source>
</reference>
<dbReference type="GO" id="GO:0016301">
    <property type="term" value="F:kinase activity"/>
    <property type="evidence" value="ECO:0007669"/>
    <property type="project" value="UniProtKB-KW"/>
</dbReference>
<evidence type="ECO:0000256" key="1">
    <source>
        <dbReference type="ARBA" id="ARBA00001946"/>
    </source>
</evidence>
<dbReference type="EC" id="2.7.1.-" evidence="13"/>
<dbReference type="InterPro" id="IPR017438">
    <property type="entry name" value="ATP-NAD_kinase_N"/>
</dbReference>
<evidence type="ECO:0000256" key="9">
    <source>
        <dbReference type="ARBA" id="ARBA00023209"/>
    </source>
</evidence>
<dbReference type="Gene3D" id="3.40.50.10330">
    <property type="entry name" value="Probable inorganic polyphosphate/atp-NAD kinase, domain 1"/>
    <property type="match status" value="1"/>
</dbReference>
<evidence type="ECO:0000256" key="6">
    <source>
        <dbReference type="ARBA" id="ARBA00022777"/>
    </source>
</evidence>
<keyword evidence="11" id="KW-1133">Transmembrane helix</keyword>
<evidence type="ECO:0000256" key="5">
    <source>
        <dbReference type="ARBA" id="ARBA00022741"/>
    </source>
</evidence>
<comment type="caution">
    <text evidence="13">The sequence shown here is derived from an EMBL/GenBank/DDBJ whole genome shotgun (WGS) entry which is preliminary data.</text>
</comment>
<evidence type="ECO:0000256" key="3">
    <source>
        <dbReference type="ARBA" id="ARBA00022516"/>
    </source>
</evidence>
<protein>
    <submittedName>
        <fullName evidence="13">Diacylglycerol/lipid kinase family protein</fullName>
        <ecNumber evidence="13">2.7.1.-</ecNumber>
    </submittedName>
</protein>
<evidence type="ECO:0000259" key="12">
    <source>
        <dbReference type="PROSITE" id="PS50146"/>
    </source>
</evidence>
<dbReference type="Pfam" id="PF00781">
    <property type="entry name" value="DAGK_cat"/>
    <property type="match status" value="1"/>
</dbReference>
<proteinExistence type="inferred from homology"/>
<evidence type="ECO:0000313" key="13">
    <source>
        <dbReference type="EMBL" id="MFC5464474.1"/>
    </source>
</evidence>
<evidence type="ECO:0000256" key="2">
    <source>
        <dbReference type="ARBA" id="ARBA00005983"/>
    </source>
</evidence>
<dbReference type="RefSeq" id="WP_144921151.1">
    <property type="nucleotide sequence ID" value="NZ_JBHSMC010000005.1"/>
</dbReference>
<keyword evidence="11" id="KW-0472">Membrane</keyword>
<sequence>MSNINRKLFFIINPLAKNGLSYRVWKQIKGNLANLQYKAYFTEARGDATNIVKRIASTEKKELLFIAVGGDGTIHEVINGAISYPHAVVGYIPAGSGNDFARGYQIPLNPKKATEVILTLLNESAESFDAGYYAGKQSGYFINSIGAGFDAEISRKANGSKMKKWLNIFSLGSLIYVFYLIMELFRYQPTTLNLIIDGKKEVFYRTWFVTVSNQPFYGGGMKIAPKADPQDGEFNIVVVHNLSRIKLLFVFISVFWGTHINYKEVDLYKGKNISINYSSPLPAHADGENIGETPLFIKLSKHRWRVLTNNKT</sequence>
<dbReference type="PANTHER" id="PTHR12358:SF54">
    <property type="entry name" value="SPHINGOSINE KINASE RELATED PROTEIN"/>
    <property type="match status" value="1"/>
</dbReference>
<evidence type="ECO:0000256" key="7">
    <source>
        <dbReference type="ARBA" id="ARBA00022840"/>
    </source>
</evidence>
<accession>A0ABW0LF92</accession>
<dbReference type="InterPro" id="IPR045540">
    <property type="entry name" value="YegS/DAGK_C"/>
</dbReference>
<keyword evidence="6 13" id="KW-0418">Kinase</keyword>
<dbReference type="SMART" id="SM00046">
    <property type="entry name" value="DAGKc"/>
    <property type="match status" value="1"/>
</dbReference>
<feature type="domain" description="DAGKc" evidence="12">
    <location>
        <begin position="3"/>
        <end position="137"/>
    </location>
</feature>
<dbReference type="SUPFAM" id="SSF111331">
    <property type="entry name" value="NAD kinase/diacylglycerol kinase-like"/>
    <property type="match status" value="1"/>
</dbReference>
<keyword evidence="14" id="KW-1185">Reference proteome</keyword>
<dbReference type="InterPro" id="IPR016064">
    <property type="entry name" value="NAD/diacylglycerol_kinase_sf"/>
</dbReference>
<keyword evidence="11" id="KW-0812">Transmembrane</keyword>
<keyword evidence="5" id="KW-0547">Nucleotide-binding</keyword>
<keyword evidence="7" id="KW-0067">ATP-binding</keyword>
<dbReference type="PANTHER" id="PTHR12358">
    <property type="entry name" value="SPHINGOSINE KINASE"/>
    <property type="match status" value="1"/>
</dbReference>
<keyword evidence="4 13" id="KW-0808">Transferase</keyword>
<evidence type="ECO:0000256" key="8">
    <source>
        <dbReference type="ARBA" id="ARBA00023098"/>
    </source>
</evidence>
<evidence type="ECO:0000256" key="4">
    <source>
        <dbReference type="ARBA" id="ARBA00022679"/>
    </source>
</evidence>
<dbReference type="PROSITE" id="PS50146">
    <property type="entry name" value="DAGK"/>
    <property type="match status" value="1"/>
</dbReference>
<feature type="transmembrane region" description="Helical" evidence="11">
    <location>
        <begin position="165"/>
        <end position="182"/>
    </location>
</feature>
<gene>
    <name evidence="13" type="ORF">ACFPM4_06820</name>
</gene>
<keyword evidence="8" id="KW-0443">Lipid metabolism</keyword>
<keyword evidence="3" id="KW-0444">Lipid biosynthesis</keyword>
<keyword evidence="9" id="KW-0594">Phospholipid biosynthesis</keyword>